<evidence type="ECO:0000313" key="2">
    <source>
        <dbReference type="EMBL" id="GFB07369.1"/>
    </source>
</evidence>
<dbReference type="GO" id="GO:0003964">
    <property type="term" value="F:RNA-directed DNA polymerase activity"/>
    <property type="evidence" value="ECO:0007669"/>
    <property type="project" value="UniProtKB-KW"/>
</dbReference>
<dbReference type="AlphaFoldDB" id="A0A699KV42"/>
<dbReference type="EMBL" id="BKCJ010546343">
    <property type="protein sequence ID" value="GFB07369.1"/>
    <property type="molecule type" value="Genomic_DNA"/>
</dbReference>
<proteinExistence type="predicted"/>
<gene>
    <name evidence="2" type="ORF">Tci_679340</name>
</gene>
<name>A0A699KV42_TANCI</name>
<organism evidence="2">
    <name type="scientific">Tanacetum cinerariifolium</name>
    <name type="common">Dalmatian daisy</name>
    <name type="synonym">Chrysanthemum cinerariifolium</name>
    <dbReference type="NCBI Taxonomy" id="118510"/>
    <lineage>
        <taxon>Eukaryota</taxon>
        <taxon>Viridiplantae</taxon>
        <taxon>Streptophyta</taxon>
        <taxon>Embryophyta</taxon>
        <taxon>Tracheophyta</taxon>
        <taxon>Spermatophyta</taxon>
        <taxon>Magnoliopsida</taxon>
        <taxon>eudicotyledons</taxon>
        <taxon>Gunneridae</taxon>
        <taxon>Pentapetalae</taxon>
        <taxon>asterids</taxon>
        <taxon>campanulids</taxon>
        <taxon>Asterales</taxon>
        <taxon>Asteraceae</taxon>
        <taxon>Asteroideae</taxon>
        <taxon>Anthemideae</taxon>
        <taxon>Anthemidinae</taxon>
        <taxon>Tanacetum</taxon>
    </lineage>
</organism>
<keyword evidence="2" id="KW-0548">Nucleotidyltransferase</keyword>
<keyword evidence="2" id="KW-0808">Transferase</keyword>
<protein>
    <submittedName>
        <fullName evidence="2">RNA-directed DNA polymerase, eukaryota, reverse transcriptase zinc-binding domain protein</fullName>
    </submittedName>
</protein>
<feature type="domain" description="Reverse transcriptase zinc-binding" evidence="1">
    <location>
        <begin position="139"/>
        <end position="183"/>
    </location>
</feature>
<dbReference type="InterPro" id="IPR026960">
    <property type="entry name" value="RVT-Znf"/>
</dbReference>
<comment type="caution">
    <text evidence="2">The sequence shown here is derived from an EMBL/GenBank/DDBJ whole genome shotgun (WGS) entry which is preliminary data.</text>
</comment>
<reference evidence="2" key="1">
    <citation type="journal article" date="2019" name="Sci. Rep.">
        <title>Draft genome of Tanacetum cinerariifolium, the natural source of mosquito coil.</title>
        <authorList>
            <person name="Yamashiro T."/>
            <person name="Shiraishi A."/>
            <person name="Satake H."/>
            <person name="Nakayama K."/>
        </authorList>
    </citation>
    <scope>NUCLEOTIDE SEQUENCE</scope>
</reference>
<dbReference type="PANTHER" id="PTHR33116">
    <property type="entry name" value="REVERSE TRANSCRIPTASE ZINC-BINDING DOMAIN-CONTAINING PROTEIN-RELATED-RELATED"/>
    <property type="match status" value="1"/>
</dbReference>
<dbReference type="Pfam" id="PF13966">
    <property type="entry name" value="zf-RVT"/>
    <property type="match status" value="1"/>
</dbReference>
<sequence length="231" mass="26281">MLGSVGIYYFSILKALEMVIKSLESLHANFFWGSHESSKKLSWVKWSNTLASFDKGGLGVGSLSDFNKALLLKWRWRLFNFSNSLWVQLEMVLLSTFGRILGLEMILFISDIIDYSTLKTIKIASLVNVFLMVHGNGIDRLPNRLNLSSRGLDIDSISCIVCNGHVESNDHIFFTCDTAVAIWNLDHGLIFFQAFSRVKIRPTGLIHVMFLRTKEQYVFHLCGYLLDSLAF</sequence>
<evidence type="ECO:0000259" key="1">
    <source>
        <dbReference type="Pfam" id="PF13966"/>
    </source>
</evidence>
<accession>A0A699KV42</accession>
<keyword evidence="2" id="KW-0695">RNA-directed DNA polymerase</keyword>
<dbReference type="PANTHER" id="PTHR33116:SF78">
    <property type="entry name" value="OS12G0587133 PROTEIN"/>
    <property type="match status" value="1"/>
</dbReference>